<dbReference type="GO" id="GO:0006935">
    <property type="term" value="P:chemotaxis"/>
    <property type="evidence" value="ECO:0007669"/>
    <property type="project" value="UniProtKB-KW"/>
</dbReference>
<keyword evidence="9" id="KW-0472">Membrane</keyword>
<evidence type="ECO:0000256" key="4">
    <source>
        <dbReference type="ARBA" id="ARBA00022448"/>
    </source>
</evidence>
<evidence type="ECO:0000256" key="7">
    <source>
        <dbReference type="ARBA" id="ARBA00022795"/>
    </source>
</evidence>
<feature type="coiled-coil region" evidence="11">
    <location>
        <begin position="19"/>
        <end position="53"/>
    </location>
</feature>
<evidence type="ECO:0000256" key="5">
    <source>
        <dbReference type="ARBA" id="ARBA00022475"/>
    </source>
</evidence>
<dbReference type="PANTHER" id="PTHR38786">
    <property type="entry name" value="FLAGELLAR FLIJ PROTEIN"/>
    <property type="match status" value="1"/>
</dbReference>
<keyword evidence="5" id="KW-1003">Cell membrane</keyword>
<reference evidence="12 13" key="1">
    <citation type="submission" date="2020-08" db="EMBL/GenBank/DDBJ databases">
        <title>Bridging the membrane lipid divide: bacteria of the FCB group superphylum have the potential to synthesize archaeal ether lipids.</title>
        <authorList>
            <person name="Villanueva L."/>
            <person name="Von Meijenfeldt F.A.B."/>
            <person name="Westbye A.B."/>
            <person name="Yadav S."/>
            <person name="Hopmans E.C."/>
            <person name="Dutilh B.E."/>
            <person name="Sinninghe Damste J.S."/>
        </authorList>
    </citation>
    <scope>NUCLEOTIDE SEQUENCE [LARGE SCALE GENOMIC DNA]</scope>
    <source>
        <strain evidence="12">NIOZ-UU17</strain>
    </source>
</reference>
<dbReference type="EMBL" id="JACNIG010000201">
    <property type="protein sequence ID" value="MBC8432039.1"/>
    <property type="molecule type" value="Genomic_DNA"/>
</dbReference>
<keyword evidence="6" id="KW-0145">Chemotaxis</keyword>
<sequence length="147" mass="16980">MKPFTFRLDKILDYRGYLMKRAQIDLSVARNECKRIEEEIEKLSQKKVATAAECIDEGIKGIDVARYQIYKAFLHGLDDGLENAHAGLIEGEKQVLAKKAVLKKKSIKKKALEMLKEMQHKKHKETSIREEQKTLDEIVLIGREAKR</sequence>
<evidence type="ECO:0000256" key="8">
    <source>
        <dbReference type="ARBA" id="ARBA00022927"/>
    </source>
</evidence>
<dbReference type="GO" id="GO:0044781">
    <property type="term" value="P:bacterial-type flagellum organization"/>
    <property type="evidence" value="ECO:0007669"/>
    <property type="project" value="UniProtKB-KW"/>
</dbReference>
<evidence type="ECO:0000313" key="13">
    <source>
        <dbReference type="Proteomes" id="UP000605201"/>
    </source>
</evidence>
<dbReference type="InterPro" id="IPR012823">
    <property type="entry name" value="Flagell_FliJ"/>
</dbReference>
<keyword evidence="8" id="KW-0653">Protein transport</keyword>
<comment type="subcellular location">
    <subcellularLocation>
        <location evidence="1">Cell membrane</location>
        <topology evidence="1">Peripheral membrane protein</topology>
        <orientation evidence="1">Cytoplasmic side</orientation>
    </subcellularLocation>
</comment>
<comment type="caution">
    <text evidence="12">The sequence shown here is derived from an EMBL/GenBank/DDBJ whole genome shotgun (WGS) entry which is preliminary data.</text>
</comment>
<evidence type="ECO:0000313" key="12">
    <source>
        <dbReference type="EMBL" id="MBC8432039.1"/>
    </source>
</evidence>
<dbReference type="GO" id="GO:0009288">
    <property type="term" value="C:bacterial-type flagellum"/>
    <property type="evidence" value="ECO:0007669"/>
    <property type="project" value="InterPro"/>
</dbReference>
<evidence type="ECO:0000256" key="2">
    <source>
        <dbReference type="ARBA" id="ARBA00010004"/>
    </source>
</evidence>
<dbReference type="GO" id="GO:0015031">
    <property type="term" value="P:protein transport"/>
    <property type="evidence" value="ECO:0007669"/>
    <property type="project" value="UniProtKB-KW"/>
</dbReference>
<comment type="similarity">
    <text evidence="2">Belongs to the FliJ family.</text>
</comment>
<dbReference type="Gene3D" id="1.10.287.1700">
    <property type="match status" value="1"/>
</dbReference>
<accession>A0A8J6NY04</accession>
<evidence type="ECO:0000256" key="11">
    <source>
        <dbReference type="SAM" id="Coils"/>
    </source>
</evidence>
<dbReference type="Pfam" id="PF02050">
    <property type="entry name" value="FliJ"/>
    <property type="match status" value="1"/>
</dbReference>
<proteinExistence type="inferred from homology"/>
<keyword evidence="12" id="KW-0969">Cilium</keyword>
<name>A0A8J6NY04_9BACT</name>
<keyword evidence="4" id="KW-0813">Transport</keyword>
<evidence type="ECO:0000256" key="9">
    <source>
        <dbReference type="ARBA" id="ARBA00023136"/>
    </source>
</evidence>
<evidence type="ECO:0000256" key="6">
    <source>
        <dbReference type="ARBA" id="ARBA00022500"/>
    </source>
</evidence>
<keyword evidence="10" id="KW-1006">Bacterial flagellum protein export</keyword>
<evidence type="ECO:0000256" key="1">
    <source>
        <dbReference type="ARBA" id="ARBA00004413"/>
    </source>
</evidence>
<keyword evidence="11" id="KW-0175">Coiled coil</keyword>
<dbReference type="InterPro" id="IPR052570">
    <property type="entry name" value="FliJ"/>
</dbReference>
<dbReference type="InterPro" id="IPR053716">
    <property type="entry name" value="Flag_assembly_chemotaxis_eff"/>
</dbReference>
<dbReference type="AlphaFoldDB" id="A0A8J6NY04"/>
<dbReference type="Proteomes" id="UP000605201">
    <property type="component" value="Unassembled WGS sequence"/>
</dbReference>
<keyword evidence="7" id="KW-1005">Bacterial flagellum biogenesis</keyword>
<evidence type="ECO:0000256" key="3">
    <source>
        <dbReference type="ARBA" id="ARBA00020392"/>
    </source>
</evidence>
<dbReference type="GO" id="GO:0071973">
    <property type="term" value="P:bacterial-type flagellum-dependent cell motility"/>
    <property type="evidence" value="ECO:0007669"/>
    <property type="project" value="InterPro"/>
</dbReference>
<protein>
    <recommendedName>
        <fullName evidence="3">Flagellar FliJ protein</fullName>
    </recommendedName>
</protein>
<organism evidence="12 13">
    <name type="scientific">Candidatus Desulfatibia vada</name>
    <dbReference type="NCBI Taxonomy" id="2841696"/>
    <lineage>
        <taxon>Bacteria</taxon>
        <taxon>Pseudomonadati</taxon>
        <taxon>Thermodesulfobacteriota</taxon>
        <taxon>Desulfobacteria</taxon>
        <taxon>Desulfobacterales</taxon>
        <taxon>Desulfobacterales incertae sedis</taxon>
        <taxon>Candidatus Desulfatibia</taxon>
    </lineage>
</organism>
<evidence type="ECO:0000256" key="10">
    <source>
        <dbReference type="ARBA" id="ARBA00023225"/>
    </source>
</evidence>
<dbReference type="NCBIfam" id="TIGR02473">
    <property type="entry name" value="flagell_FliJ"/>
    <property type="match status" value="1"/>
</dbReference>
<dbReference type="PANTHER" id="PTHR38786:SF1">
    <property type="entry name" value="FLAGELLAR FLIJ PROTEIN"/>
    <property type="match status" value="1"/>
</dbReference>
<gene>
    <name evidence="12" type="primary">fliJ</name>
    <name evidence="12" type="ORF">H8D96_08975</name>
</gene>
<dbReference type="GO" id="GO:0005886">
    <property type="term" value="C:plasma membrane"/>
    <property type="evidence" value="ECO:0007669"/>
    <property type="project" value="UniProtKB-SubCell"/>
</dbReference>
<keyword evidence="12" id="KW-0966">Cell projection</keyword>
<keyword evidence="12" id="KW-0282">Flagellum</keyword>